<sequence>MCLPWQACAADFPLQVFSTRRTEIFYSNPQDLHLLARRLGIVQDGPQERGIMVKLAEKLDGMLAEIERVLQVTPLKPQTLTIRLLRDSFQVKQQQLALARRPPGKALAPKHPLISFYDPEARSIYVSLTDVHLGVLAHEMTHFVLCESSPVRPGAAYQESLAQYMEKRFLTGRSPP</sequence>
<dbReference type="AlphaFoldDB" id="A0A7C5AK61"/>
<proteinExistence type="predicted"/>
<dbReference type="EMBL" id="DTKJ01000005">
    <property type="protein sequence ID" value="HGZ10671.1"/>
    <property type="molecule type" value="Genomic_DNA"/>
</dbReference>
<comment type="caution">
    <text evidence="1">The sequence shown here is derived from an EMBL/GenBank/DDBJ whole genome shotgun (WGS) entry which is preliminary data.</text>
</comment>
<organism evidence="1">
    <name type="scientific">Desulfobacca acetoxidans</name>
    <dbReference type="NCBI Taxonomy" id="60893"/>
    <lineage>
        <taxon>Bacteria</taxon>
        <taxon>Pseudomonadati</taxon>
        <taxon>Thermodesulfobacteriota</taxon>
        <taxon>Desulfobaccia</taxon>
        <taxon>Desulfobaccales</taxon>
        <taxon>Desulfobaccaceae</taxon>
        <taxon>Desulfobacca</taxon>
    </lineage>
</organism>
<protein>
    <submittedName>
        <fullName evidence="1">Uncharacterized protein</fullName>
    </submittedName>
</protein>
<accession>A0A7C5AK61</accession>
<gene>
    <name evidence="1" type="ORF">ENW48_00455</name>
</gene>
<evidence type="ECO:0000313" key="1">
    <source>
        <dbReference type="EMBL" id="HGZ10671.1"/>
    </source>
</evidence>
<reference evidence="1" key="1">
    <citation type="journal article" date="2020" name="mSystems">
        <title>Genome- and Community-Level Interaction Insights into Carbon Utilization and Element Cycling Functions of Hydrothermarchaeota in Hydrothermal Sediment.</title>
        <authorList>
            <person name="Zhou Z."/>
            <person name="Liu Y."/>
            <person name="Xu W."/>
            <person name="Pan J."/>
            <person name="Luo Z.H."/>
            <person name="Li M."/>
        </authorList>
    </citation>
    <scope>NUCLEOTIDE SEQUENCE [LARGE SCALE GENOMIC DNA]</scope>
    <source>
        <strain evidence="1">SpSt-853</strain>
    </source>
</reference>
<name>A0A7C5AK61_9BACT</name>